<evidence type="ECO:0000256" key="2">
    <source>
        <dbReference type="SAM" id="MobiDB-lite"/>
    </source>
</evidence>
<dbReference type="EMBL" id="BSUM01000001">
    <property type="protein sequence ID" value="GMA30303.1"/>
    <property type="molecule type" value="Genomic_DNA"/>
</dbReference>
<feature type="compositionally biased region" description="Low complexity" evidence="2">
    <location>
        <begin position="182"/>
        <end position="204"/>
    </location>
</feature>
<dbReference type="Proteomes" id="UP001157161">
    <property type="component" value="Unassembled WGS sequence"/>
</dbReference>
<keyword evidence="1" id="KW-0119">Carbohydrate metabolism</keyword>
<keyword evidence="5" id="KW-1185">Reference proteome</keyword>
<protein>
    <recommendedName>
        <fullName evidence="3">Xylose isomerase-like TIM barrel domain-containing protein</fullName>
    </recommendedName>
</protein>
<dbReference type="SUPFAM" id="SSF51658">
    <property type="entry name" value="Xylose isomerase-like"/>
    <property type="match status" value="1"/>
</dbReference>
<evidence type="ECO:0000313" key="4">
    <source>
        <dbReference type="EMBL" id="GMA30303.1"/>
    </source>
</evidence>
<feature type="domain" description="Xylose isomerase-like TIM barrel" evidence="3">
    <location>
        <begin position="51"/>
        <end position="147"/>
    </location>
</feature>
<reference evidence="4" key="2">
    <citation type="submission" date="2023-02" db="EMBL/GenBank/DDBJ databases">
        <authorList>
            <person name="Sun Q."/>
            <person name="Mori K."/>
        </authorList>
    </citation>
    <scope>NUCLEOTIDE SEQUENCE</scope>
    <source>
        <strain evidence="4">NBRC 112290</strain>
    </source>
</reference>
<dbReference type="Pfam" id="PF01261">
    <property type="entry name" value="AP_endonuc_2"/>
    <property type="match status" value="1"/>
</dbReference>
<dbReference type="Gene3D" id="3.20.20.150">
    <property type="entry name" value="Divalent-metal-dependent TIM barrel enzymes"/>
    <property type="match status" value="1"/>
</dbReference>
<organism evidence="4 5">
    <name type="scientific">Litorihabitans aurantiacus</name>
    <dbReference type="NCBI Taxonomy" id="1930061"/>
    <lineage>
        <taxon>Bacteria</taxon>
        <taxon>Bacillati</taxon>
        <taxon>Actinomycetota</taxon>
        <taxon>Actinomycetes</taxon>
        <taxon>Micrococcales</taxon>
        <taxon>Beutenbergiaceae</taxon>
        <taxon>Litorihabitans</taxon>
    </lineage>
</organism>
<evidence type="ECO:0000256" key="1">
    <source>
        <dbReference type="ARBA" id="ARBA00023277"/>
    </source>
</evidence>
<proteinExistence type="predicted"/>
<comment type="caution">
    <text evidence="4">The sequence shown here is derived from an EMBL/GenBank/DDBJ whole genome shotgun (WGS) entry which is preliminary data.</text>
</comment>
<evidence type="ECO:0000259" key="3">
    <source>
        <dbReference type="Pfam" id="PF01261"/>
    </source>
</evidence>
<evidence type="ECO:0000313" key="5">
    <source>
        <dbReference type="Proteomes" id="UP001157161"/>
    </source>
</evidence>
<dbReference type="AlphaFoldDB" id="A0AA37UGQ4"/>
<dbReference type="InterPro" id="IPR013022">
    <property type="entry name" value="Xyl_isomerase-like_TIM-brl"/>
</dbReference>
<dbReference type="InterPro" id="IPR036237">
    <property type="entry name" value="Xyl_isomerase-like_sf"/>
</dbReference>
<name>A0AA37UGQ4_9MICO</name>
<reference evidence="4" key="1">
    <citation type="journal article" date="2014" name="Int. J. Syst. Evol. Microbiol.">
        <title>Complete genome sequence of Corynebacterium casei LMG S-19264T (=DSM 44701T), isolated from a smear-ripened cheese.</title>
        <authorList>
            <consortium name="US DOE Joint Genome Institute (JGI-PGF)"/>
            <person name="Walter F."/>
            <person name="Albersmeier A."/>
            <person name="Kalinowski J."/>
            <person name="Ruckert C."/>
        </authorList>
    </citation>
    <scope>NUCLEOTIDE SEQUENCE</scope>
    <source>
        <strain evidence="4">NBRC 112290</strain>
    </source>
</reference>
<gene>
    <name evidence="4" type="ORF">GCM10025875_02950</name>
</gene>
<sequence length="212" mass="21755">MSAESALGGDGALGTLPAPVVDVDAGRPADLARLSLNTATVKHLTLAQAAQVAADAGLSAIGPWRDRVQEVGAPAAARILADHGLRASSLCRGGFLTAVDTEGRRAALEDNRRAIEEAATIGATELIMVVGGLPAATAPGGRRRRTRRWRPTVVPELPGPRRVPAVSIPAATSSVHAPGWPTGSASSCRSRRSTGCASCSSRCTRSSRRTAP</sequence>
<accession>A0AA37UGQ4</accession>
<feature type="region of interest" description="Disordered" evidence="2">
    <location>
        <begin position="167"/>
        <end position="212"/>
    </location>
</feature>